<evidence type="ECO:0000256" key="4">
    <source>
        <dbReference type="ARBA" id="ARBA00022741"/>
    </source>
</evidence>
<dbReference type="PANTHER" id="PTHR43289">
    <property type="entry name" value="MITOGEN-ACTIVATED PROTEIN KINASE KINASE KINASE 20-RELATED"/>
    <property type="match status" value="1"/>
</dbReference>
<evidence type="ECO:0000313" key="10">
    <source>
        <dbReference type="Proteomes" id="UP000663444"/>
    </source>
</evidence>
<keyword evidence="4 7" id="KW-0547">Nucleotide-binding</keyword>
<dbReference type="FunFam" id="1.10.510.10:FF:000021">
    <property type="entry name" value="Serine/threonine protein kinase"/>
    <property type="match status" value="1"/>
</dbReference>
<keyword evidence="2 9" id="KW-0723">Serine/threonine-protein kinase</keyword>
<keyword evidence="3" id="KW-0808">Transferase</keyword>
<dbReference type="KEGG" id="ares:IWH25_02835"/>
<dbReference type="PROSITE" id="PS00108">
    <property type="entry name" value="PROTEIN_KINASE_ST"/>
    <property type="match status" value="1"/>
</dbReference>
<dbReference type="InterPro" id="IPR011009">
    <property type="entry name" value="Kinase-like_dom_sf"/>
</dbReference>
<dbReference type="Gene3D" id="3.30.200.20">
    <property type="entry name" value="Phosphorylase Kinase, domain 1"/>
    <property type="match status" value="1"/>
</dbReference>
<accession>A0A974SPZ3</accession>
<reference evidence="9" key="1">
    <citation type="submission" date="2020-11" db="EMBL/GenBank/DDBJ databases">
        <title>Azospira restricta DSM 18626 genome sequence.</title>
        <authorList>
            <person name="Moe W.M."/>
        </authorList>
    </citation>
    <scope>NUCLEOTIDE SEQUENCE</scope>
    <source>
        <strain evidence="9">DSM 18626</strain>
    </source>
</reference>
<gene>
    <name evidence="9" type="ORF">IWH25_02835</name>
</gene>
<feature type="domain" description="Protein kinase" evidence="8">
    <location>
        <begin position="11"/>
        <end position="267"/>
    </location>
</feature>
<dbReference type="AlphaFoldDB" id="A0A974SPZ3"/>
<dbReference type="Gene3D" id="1.10.510.10">
    <property type="entry name" value="Transferase(Phosphotransferase) domain 1"/>
    <property type="match status" value="1"/>
</dbReference>
<keyword evidence="5 9" id="KW-0418">Kinase</keyword>
<evidence type="ECO:0000256" key="2">
    <source>
        <dbReference type="ARBA" id="ARBA00022527"/>
    </source>
</evidence>
<dbReference type="PROSITE" id="PS00107">
    <property type="entry name" value="PROTEIN_KINASE_ATP"/>
    <property type="match status" value="1"/>
</dbReference>
<evidence type="ECO:0000256" key="1">
    <source>
        <dbReference type="ARBA" id="ARBA00012513"/>
    </source>
</evidence>
<dbReference type="InterPro" id="IPR008271">
    <property type="entry name" value="Ser/Thr_kinase_AS"/>
</dbReference>
<sequence>MAGLPQQLGKYEIRRELGRGAMGVVYEGWDAGIGRRVALKTVRRDQLESSEAGELLSRFKREAQAAGRLNHPGVVAVYDAGTAFIAMEFVEGRELKDIFDKNERLPLPDVVRLMCQLLDAIGHAHANGIVHRDIKPANVFLLADGRVKVGDFGIARLESSNLTQAGSVLGTPAYMSPEQFMGQTVDGRSDLFSAGVILYQFLTGEKPFTGQLTTIMHKVLKEDPVAPSELNVQVPPAFDAVVKKALAKRPDERFQDAEAFIAALRTVGARAAADSDATLVGSDGEATLAVSAEATLAARPQPAAAAPARPAAPAPAPVAAAGKRSPALALAIAGGLAAVGLGTGAWLLLGKSPAPAAPAVASSAAPVAPAAPAAVPAAATTNDMVITAVGYADASDPRFAADPGLLKTELREDARRRLVEKALSLYVQKQSLADHYELLRSKLLPRSGDFIAAVIQEDPPQTGKDGIASVTTRARVNVREVQKSLNQMSRDERVEFIRNNGDPKISVAITTRSEDGATARSPVAENLLKERIQSFGFRTWSDEGQKDADFAVSGEARFKKLSAKLAASGITVEKTVLTSWTVKAVDKASGEEIYFNTQIPEQMSWATEDQALRDIGKLVGDEFSKGFFLSHFRFVGQTVRLRLAGVGKETAAQLQREISGLLNVLDLKPAGDQLLDVQLAGSGNLADQVATTIVQPLNAKLGRRCFAATGNGGEVGLALDPGCADAATLARLDTLPPAALYDAPEARRKAIVKNPETLRKLAI</sequence>
<dbReference type="PROSITE" id="PS50011">
    <property type="entry name" value="PROTEIN_KINASE_DOM"/>
    <property type="match status" value="1"/>
</dbReference>
<dbReference type="Pfam" id="PF00069">
    <property type="entry name" value="Pkinase"/>
    <property type="match status" value="1"/>
</dbReference>
<keyword evidence="6 7" id="KW-0067">ATP-binding</keyword>
<evidence type="ECO:0000313" key="9">
    <source>
        <dbReference type="EMBL" id="QRJ64307.1"/>
    </source>
</evidence>
<evidence type="ECO:0000259" key="8">
    <source>
        <dbReference type="PROSITE" id="PS50011"/>
    </source>
</evidence>
<evidence type="ECO:0000256" key="7">
    <source>
        <dbReference type="PROSITE-ProRule" id="PRU10141"/>
    </source>
</evidence>
<evidence type="ECO:0000256" key="6">
    <source>
        <dbReference type="ARBA" id="ARBA00022840"/>
    </source>
</evidence>
<proteinExistence type="predicted"/>
<dbReference type="GO" id="GO:0004674">
    <property type="term" value="F:protein serine/threonine kinase activity"/>
    <property type="evidence" value="ECO:0007669"/>
    <property type="project" value="UniProtKB-KW"/>
</dbReference>
<evidence type="ECO:0000256" key="5">
    <source>
        <dbReference type="ARBA" id="ARBA00022777"/>
    </source>
</evidence>
<dbReference type="InterPro" id="IPR017441">
    <property type="entry name" value="Protein_kinase_ATP_BS"/>
</dbReference>
<dbReference type="EC" id="2.7.11.1" evidence="1"/>
<dbReference type="EMBL" id="CP064781">
    <property type="protein sequence ID" value="QRJ64307.1"/>
    <property type="molecule type" value="Genomic_DNA"/>
</dbReference>
<keyword evidence="10" id="KW-1185">Reference proteome</keyword>
<dbReference type="InterPro" id="IPR000719">
    <property type="entry name" value="Prot_kinase_dom"/>
</dbReference>
<dbReference type="CDD" id="cd14014">
    <property type="entry name" value="STKc_PknB_like"/>
    <property type="match status" value="1"/>
</dbReference>
<dbReference type="RefSeq" id="WP_203387848.1">
    <property type="nucleotide sequence ID" value="NZ_CP064781.1"/>
</dbReference>
<dbReference type="GO" id="GO:0005524">
    <property type="term" value="F:ATP binding"/>
    <property type="evidence" value="ECO:0007669"/>
    <property type="project" value="UniProtKB-UniRule"/>
</dbReference>
<protein>
    <recommendedName>
        <fullName evidence="1">non-specific serine/threonine protein kinase</fullName>
        <ecNumber evidence="1">2.7.11.1</ecNumber>
    </recommendedName>
</protein>
<dbReference type="Proteomes" id="UP000663444">
    <property type="component" value="Chromosome"/>
</dbReference>
<dbReference type="PANTHER" id="PTHR43289:SF6">
    <property type="entry name" value="SERINE_THREONINE-PROTEIN KINASE NEKL-3"/>
    <property type="match status" value="1"/>
</dbReference>
<dbReference type="SMART" id="SM00220">
    <property type="entry name" value="S_TKc"/>
    <property type="match status" value="1"/>
</dbReference>
<dbReference type="SUPFAM" id="SSF56112">
    <property type="entry name" value="Protein kinase-like (PK-like)"/>
    <property type="match status" value="1"/>
</dbReference>
<feature type="binding site" evidence="7">
    <location>
        <position position="40"/>
    </location>
    <ligand>
        <name>ATP</name>
        <dbReference type="ChEBI" id="CHEBI:30616"/>
    </ligand>
</feature>
<organism evidence="9 10">
    <name type="scientific">Azospira restricta</name>
    <dbReference type="NCBI Taxonomy" id="404405"/>
    <lineage>
        <taxon>Bacteria</taxon>
        <taxon>Pseudomonadati</taxon>
        <taxon>Pseudomonadota</taxon>
        <taxon>Betaproteobacteria</taxon>
        <taxon>Rhodocyclales</taxon>
        <taxon>Rhodocyclaceae</taxon>
        <taxon>Azospira</taxon>
    </lineage>
</organism>
<name>A0A974SPZ3_9RHOO</name>
<evidence type="ECO:0000256" key="3">
    <source>
        <dbReference type="ARBA" id="ARBA00022679"/>
    </source>
</evidence>